<proteinExistence type="predicted"/>
<gene>
    <name evidence="3" type="ORF">FNV44_00635</name>
</gene>
<evidence type="ECO:0000313" key="4">
    <source>
        <dbReference type="Proteomes" id="UP000315938"/>
    </source>
</evidence>
<dbReference type="EMBL" id="VKID01000001">
    <property type="protein sequence ID" value="TRX99579.1"/>
    <property type="molecule type" value="Genomic_DNA"/>
</dbReference>
<name>A0A553IH99_ACHLA</name>
<dbReference type="AlphaFoldDB" id="A0A553IH99"/>
<comment type="caution">
    <text evidence="3">The sequence shown here is derived from an EMBL/GenBank/DDBJ whole genome shotgun (WGS) entry which is preliminary data.</text>
</comment>
<dbReference type="Proteomes" id="UP000315938">
    <property type="component" value="Unassembled WGS sequence"/>
</dbReference>
<sequence>MSNKHNVITICPVCNKDLHITHLACDHCHTEIKGEFSFSKFNYIHKETLYFIEVFVKNRGNIKAVEKEMNISYPTVKKYLDEAITSLGYSVDEDDDEPVRVKVQPVKIDEVYIKNKQQEILNKIKTGEMKVEEAIKIIKKVKGETE</sequence>
<evidence type="ECO:0000313" key="3">
    <source>
        <dbReference type="EMBL" id="TRX99579.1"/>
    </source>
</evidence>
<dbReference type="InterPro" id="IPR018658">
    <property type="entry name" value="DUF2089"/>
</dbReference>
<dbReference type="Pfam" id="PF09862">
    <property type="entry name" value="DUF2089"/>
    <property type="match status" value="1"/>
</dbReference>
<feature type="domain" description="DUF2089" evidence="1">
    <location>
        <begin position="45"/>
        <end position="89"/>
    </location>
</feature>
<evidence type="ECO:0000259" key="1">
    <source>
        <dbReference type="Pfam" id="PF09862"/>
    </source>
</evidence>
<dbReference type="Pfam" id="PF22747">
    <property type="entry name" value="Zn_ribbon_DUF2089"/>
    <property type="match status" value="1"/>
</dbReference>
<organism evidence="3 4">
    <name type="scientific">Acholeplasma laidlawii</name>
    <dbReference type="NCBI Taxonomy" id="2148"/>
    <lineage>
        <taxon>Bacteria</taxon>
        <taxon>Bacillati</taxon>
        <taxon>Mycoplasmatota</taxon>
        <taxon>Mollicutes</taxon>
        <taxon>Acholeplasmatales</taxon>
        <taxon>Acholeplasmataceae</taxon>
        <taxon>Acholeplasma</taxon>
    </lineage>
</organism>
<dbReference type="GeneID" id="41339142"/>
<protein>
    <submittedName>
        <fullName evidence="3">DUF2089 domain-containing protein</fullName>
    </submittedName>
</protein>
<dbReference type="RefSeq" id="WP_012242937.1">
    <property type="nucleotide sequence ID" value="NZ_JACAOE010000001.1"/>
</dbReference>
<accession>A0A553IH99</accession>
<feature type="domain" description="DUF2089" evidence="2">
    <location>
        <begin position="11"/>
        <end position="41"/>
    </location>
</feature>
<evidence type="ECO:0000259" key="2">
    <source>
        <dbReference type="Pfam" id="PF22747"/>
    </source>
</evidence>
<dbReference type="InterPro" id="IPR053957">
    <property type="entry name" value="DUF2089_Zn_ribbon"/>
</dbReference>
<reference evidence="3 4" key="1">
    <citation type="submission" date="2019-07" db="EMBL/GenBank/DDBJ databases">
        <title>Genome sequence of Acholeplasma laidlawii strain with increased resistance to erythromycin.</title>
        <authorList>
            <person name="Medvedeva E.S."/>
            <person name="Baranova N.B."/>
            <person name="Siniagina M.N."/>
            <person name="Mouzykantov A."/>
            <person name="Chernova O.A."/>
            <person name="Chernov V.M."/>
        </authorList>
    </citation>
    <scope>NUCLEOTIDE SEQUENCE [LARGE SCALE GENOMIC DNA]</scope>
    <source>
        <strain evidence="3 4">PG8REry</strain>
    </source>
</reference>